<dbReference type="Proteomes" id="UP000605427">
    <property type="component" value="Unassembled WGS sequence"/>
</dbReference>
<proteinExistence type="predicted"/>
<sequence>MAYMIKKHSIYKTDNWNMMTVEVHGRNLVLREISDQWGEETHHFMSRPEMMHWAENRFAKDKFEGTDEEWQSIMDALKGV</sequence>
<keyword evidence="2" id="KW-1185">Reference proteome</keyword>
<evidence type="ECO:0000313" key="2">
    <source>
        <dbReference type="Proteomes" id="UP000605427"/>
    </source>
</evidence>
<comment type="caution">
    <text evidence="1">The sequence shown here is derived from an EMBL/GenBank/DDBJ whole genome shotgun (WGS) entry which is preliminary data.</text>
</comment>
<protein>
    <recommendedName>
        <fullName evidence="3">Phage protein</fullName>
    </recommendedName>
</protein>
<reference evidence="2" key="1">
    <citation type="journal article" date="2019" name="Int. J. Syst. Evol. Microbiol.">
        <title>The Global Catalogue of Microorganisms (GCM) 10K type strain sequencing project: providing services to taxonomists for standard genome sequencing and annotation.</title>
        <authorList>
            <consortium name="The Broad Institute Genomics Platform"/>
            <consortium name="The Broad Institute Genome Sequencing Center for Infectious Disease"/>
            <person name="Wu L."/>
            <person name="Ma J."/>
        </authorList>
    </citation>
    <scope>NUCLEOTIDE SEQUENCE [LARGE SCALE GENOMIC DNA]</scope>
    <source>
        <strain evidence="2">CCM 8702</strain>
    </source>
</reference>
<organism evidence="1 2">
    <name type="scientific">Saccharibacillus endophyticus</name>
    <dbReference type="NCBI Taxonomy" id="2060666"/>
    <lineage>
        <taxon>Bacteria</taxon>
        <taxon>Bacillati</taxon>
        <taxon>Bacillota</taxon>
        <taxon>Bacilli</taxon>
        <taxon>Bacillales</taxon>
        <taxon>Paenibacillaceae</taxon>
        <taxon>Saccharibacillus</taxon>
    </lineage>
</organism>
<accession>A0ABQ2A547</accession>
<evidence type="ECO:0008006" key="3">
    <source>
        <dbReference type="Google" id="ProtNLM"/>
    </source>
</evidence>
<gene>
    <name evidence="1" type="ORF">GCM10007362_40360</name>
</gene>
<evidence type="ECO:0000313" key="1">
    <source>
        <dbReference type="EMBL" id="GGH84694.1"/>
    </source>
</evidence>
<name>A0ABQ2A547_9BACL</name>
<dbReference type="EMBL" id="BMDD01000005">
    <property type="protein sequence ID" value="GGH84694.1"/>
    <property type="molecule type" value="Genomic_DNA"/>
</dbReference>